<evidence type="ECO:0000313" key="9">
    <source>
        <dbReference type="Proteomes" id="UP000245609"/>
    </source>
</evidence>
<feature type="compositionally biased region" description="Polar residues" evidence="5">
    <location>
        <begin position="511"/>
        <end position="521"/>
    </location>
</feature>
<feature type="region of interest" description="Disordered" evidence="5">
    <location>
        <begin position="579"/>
        <end position="681"/>
    </location>
</feature>
<feature type="region of interest" description="Disordered" evidence="5">
    <location>
        <begin position="15"/>
        <end position="75"/>
    </location>
</feature>
<dbReference type="GO" id="GO:1990817">
    <property type="term" value="F:poly(A) RNA polymerase activity"/>
    <property type="evidence" value="ECO:0007669"/>
    <property type="project" value="UniProtKB-EC"/>
</dbReference>
<feature type="domain" description="Poly(A) RNA polymerase mitochondrial-like central palm" evidence="7">
    <location>
        <begin position="119"/>
        <end position="267"/>
    </location>
</feature>
<feature type="domain" description="PAP-associated" evidence="6">
    <location>
        <begin position="329"/>
        <end position="391"/>
    </location>
</feature>
<feature type="compositionally biased region" description="Basic and acidic residues" evidence="5">
    <location>
        <begin position="655"/>
        <end position="665"/>
    </location>
</feature>
<keyword evidence="4" id="KW-0460">Magnesium</keyword>
<accession>A0A2T9Z6R2</accession>
<dbReference type="OrthoDB" id="273917at2759"/>
<dbReference type="InterPro" id="IPR043519">
    <property type="entry name" value="NT_sf"/>
</dbReference>
<feature type="compositionally biased region" description="Polar residues" evidence="5">
    <location>
        <begin position="62"/>
        <end position="75"/>
    </location>
</feature>
<dbReference type="GO" id="GO:0046872">
    <property type="term" value="F:metal ion binding"/>
    <property type="evidence" value="ECO:0007669"/>
    <property type="project" value="UniProtKB-KW"/>
</dbReference>
<dbReference type="EC" id="2.7.7.19" evidence="2"/>
<dbReference type="AlphaFoldDB" id="A0A2T9Z6R2"/>
<name>A0A2T9Z6R2_9FUNG</name>
<dbReference type="GO" id="GO:0003729">
    <property type="term" value="F:mRNA binding"/>
    <property type="evidence" value="ECO:0007669"/>
    <property type="project" value="TreeGrafter"/>
</dbReference>
<dbReference type="Gene3D" id="3.30.460.10">
    <property type="entry name" value="Beta Polymerase, domain 2"/>
    <property type="match status" value="1"/>
</dbReference>
<feature type="region of interest" description="Disordered" evidence="5">
    <location>
        <begin position="511"/>
        <end position="530"/>
    </location>
</feature>
<feature type="compositionally biased region" description="Acidic residues" evidence="5">
    <location>
        <begin position="579"/>
        <end position="588"/>
    </location>
</feature>
<dbReference type="InterPro" id="IPR002058">
    <property type="entry name" value="PAP_assoc"/>
</dbReference>
<keyword evidence="3" id="KW-0479">Metal-binding</keyword>
<evidence type="ECO:0000313" key="8">
    <source>
        <dbReference type="EMBL" id="PVV00260.1"/>
    </source>
</evidence>
<dbReference type="GO" id="GO:0031499">
    <property type="term" value="C:TRAMP complex"/>
    <property type="evidence" value="ECO:0007669"/>
    <property type="project" value="TreeGrafter"/>
</dbReference>
<reference evidence="8 9" key="1">
    <citation type="journal article" date="2018" name="MBio">
        <title>Comparative Genomics Reveals the Core Gene Toolbox for the Fungus-Insect Symbiosis.</title>
        <authorList>
            <person name="Wang Y."/>
            <person name="Stata M."/>
            <person name="Wang W."/>
            <person name="Stajich J.E."/>
            <person name="White M.M."/>
            <person name="Moncalvo J.M."/>
        </authorList>
    </citation>
    <scope>NUCLEOTIDE SEQUENCE [LARGE SCALE GENOMIC DNA]</scope>
    <source>
        <strain evidence="8 9">SC-DP-2</strain>
    </source>
</reference>
<dbReference type="PANTHER" id="PTHR23092">
    <property type="entry name" value="POLY(A) RNA POLYMERASE"/>
    <property type="match status" value="1"/>
</dbReference>
<dbReference type="InterPro" id="IPR045862">
    <property type="entry name" value="Trf4-like"/>
</dbReference>
<evidence type="ECO:0000259" key="7">
    <source>
        <dbReference type="Pfam" id="PF22600"/>
    </source>
</evidence>
<proteinExistence type="inferred from homology"/>
<evidence type="ECO:0000256" key="1">
    <source>
        <dbReference type="ARBA" id="ARBA00008593"/>
    </source>
</evidence>
<dbReference type="CDD" id="cd05402">
    <property type="entry name" value="NT_PAP_TUTase"/>
    <property type="match status" value="1"/>
</dbReference>
<dbReference type="Gene3D" id="1.10.1410.10">
    <property type="match status" value="1"/>
</dbReference>
<dbReference type="PANTHER" id="PTHR23092:SF15">
    <property type="entry name" value="INACTIVE NON-CANONICAL POLY(A) RNA POLYMERASE PROTEIN TRF4-2-RELATED"/>
    <property type="match status" value="1"/>
</dbReference>
<dbReference type="Pfam" id="PF22600">
    <property type="entry name" value="MTPAP-like_central"/>
    <property type="match status" value="1"/>
</dbReference>
<feature type="compositionally biased region" description="Low complexity" evidence="5">
    <location>
        <begin position="635"/>
        <end position="644"/>
    </location>
</feature>
<evidence type="ECO:0000256" key="3">
    <source>
        <dbReference type="ARBA" id="ARBA00022723"/>
    </source>
</evidence>
<evidence type="ECO:0000259" key="6">
    <source>
        <dbReference type="Pfam" id="PF03828"/>
    </source>
</evidence>
<dbReference type="STRING" id="133381.A0A2T9Z6R2"/>
<feature type="compositionally biased region" description="Basic and acidic residues" evidence="5">
    <location>
        <begin position="589"/>
        <end position="627"/>
    </location>
</feature>
<dbReference type="GO" id="GO:0010605">
    <property type="term" value="P:negative regulation of macromolecule metabolic process"/>
    <property type="evidence" value="ECO:0007669"/>
    <property type="project" value="UniProtKB-ARBA"/>
</dbReference>
<keyword evidence="9" id="KW-1185">Reference proteome</keyword>
<comment type="caution">
    <text evidence="8">The sequence shown here is derived from an EMBL/GenBank/DDBJ whole genome shotgun (WGS) entry which is preliminary data.</text>
</comment>
<dbReference type="SUPFAM" id="SSF81301">
    <property type="entry name" value="Nucleotidyltransferase"/>
    <property type="match status" value="1"/>
</dbReference>
<evidence type="ECO:0000256" key="2">
    <source>
        <dbReference type="ARBA" id="ARBA00012388"/>
    </source>
</evidence>
<comment type="similarity">
    <text evidence="1">Belongs to the DNA polymerase type-B-like family.</text>
</comment>
<dbReference type="GO" id="GO:0031123">
    <property type="term" value="P:RNA 3'-end processing"/>
    <property type="evidence" value="ECO:0007669"/>
    <property type="project" value="TreeGrafter"/>
</dbReference>
<evidence type="ECO:0000256" key="5">
    <source>
        <dbReference type="SAM" id="MobiDB-lite"/>
    </source>
</evidence>
<dbReference type="Pfam" id="PF03828">
    <property type="entry name" value="PAP_assoc"/>
    <property type="match status" value="1"/>
</dbReference>
<evidence type="ECO:0000256" key="4">
    <source>
        <dbReference type="ARBA" id="ARBA00022842"/>
    </source>
</evidence>
<organism evidence="8 9">
    <name type="scientific">Smittium megazygosporum</name>
    <dbReference type="NCBI Taxonomy" id="133381"/>
    <lineage>
        <taxon>Eukaryota</taxon>
        <taxon>Fungi</taxon>
        <taxon>Fungi incertae sedis</taxon>
        <taxon>Zoopagomycota</taxon>
        <taxon>Kickxellomycotina</taxon>
        <taxon>Harpellomycetes</taxon>
        <taxon>Harpellales</taxon>
        <taxon>Legeriomycetaceae</taxon>
        <taxon>Smittium</taxon>
    </lineage>
</organism>
<protein>
    <recommendedName>
        <fullName evidence="2">polynucleotide adenylyltransferase</fullName>
        <ecNumber evidence="2">2.7.7.19</ecNumber>
    </recommendedName>
</protein>
<dbReference type="InterPro" id="IPR054708">
    <property type="entry name" value="MTPAP-like_central"/>
</dbReference>
<dbReference type="EMBL" id="MBFS01002151">
    <property type="protein sequence ID" value="PVV00260.1"/>
    <property type="molecule type" value="Genomic_DNA"/>
</dbReference>
<dbReference type="GO" id="GO:0005730">
    <property type="term" value="C:nucleolus"/>
    <property type="evidence" value="ECO:0007669"/>
    <property type="project" value="TreeGrafter"/>
</dbReference>
<sequence>MSDSAFEFIPLFSFNDSEDNHATAPIDIPSSPEEHPTIDKSTIPNSHKRKHSQIETDDPENQAASDSSSLWPVENKTSIPKDHKLDKSSLAGYDGKALPLWFNSPKINFNYSDKISELLNKEVKYFTEYISPTPEEAAIRSWVLEKLRKSLSTIFKPHEKKRIEVVCFGSYVTGLYLPTSDLDISACVIDTVTNRMCQEFEDLSLKRKLLYSIARVLRKTGFSEHGEVIANARVPIVKTVESSSRISIDISINSIGGLKAAKIVNFFLEEEFPVVLRSLALIIKVFMQQRGMNEVYSGGLGSYATIMMLVSFLQLHPKIQSAEIDPKENIGVLLCEFFELYGKKFNYDKVGIVIRKGGRYIRKPINYNRTGRFNSGQTERLYIEDPNDPTNDITQGTFALFRIRQYFSGAFDMLTNSMFKYNQVLKFGKPLSEKISDNKESVDQKLPKKKRVMLDRNSTNVQNNDTSYNKDLPVSFLSCVISVNKQLVSRRRRLAELFYSNAFQGVLGTALNSGAQNPNSTEKNKKNEGFGSGLSNLSSLDIDFSLFRKAKNGEQNVSQYSIDSSINFEIPSSPEYIMESEDSSDISDSDTKDKNHFTGKSRHDSFQFNFKDRYSKQGYHSRNENIRKRTFSTQNNRRINGKNNENQHRFSNGYDNHKQNNEQFKRKIYTNNLKSKQRYQR</sequence>
<dbReference type="Proteomes" id="UP000245609">
    <property type="component" value="Unassembled WGS sequence"/>
</dbReference>
<dbReference type="GO" id="GO:0043634">
    <property type="term" value="P:polyadenylation-dependent ncRNA catabolic process"/>
    <property type="evidence" value="ECO:0007669"/>
    <property type="project" value="TreeGrafter"/>
</dbReference>
<dbReference type="SUPFAM" id="SSF81631">
    <property type="entry name" value="PAP/OAS1 substrate-binding domain"/>
    <property type="match status" value="1"/>
</dbReference>
<gene>
    <name evidence="8" type="ORF">BB560_005363</name>
</gene>